<dbReference type="InterPro" id="IPR000073">
    <property type="entry name" value="AB_hydrolase_1"/>
</dbReference>
<feature type="domain" description="AB hydrolase-1" evidence="1">
    <location>
        <begin position="22"/>
        <end position="138"/>
    </location>
</feature>
<sequence>MKNNVERPLSHKVYRTNHSQEWVVLFHGFGGNHKIFYKQMEEFQDRYNLLLVDLPGHGGSPICDKEPVLTYTGRKVIELMDLLHIGKAHFLGVSLGTLVIQHMADEYPERIQSMILSGAVGKWLWWGEALGRLSLSFPIRNMLPYMFPYTCFAYILMPKKNHKKSRNVFIKEALKLGRQAYLTWLFSVRDAYMLYERLRKKKNNIPKLYISGEEDHMFLGGIRKHVRKEEAAELVEIPECGHVCNIEKATEFNALSLDFIHRMSTQLKRRLS</sequence>
<reference evidence="2 3" key="1">
    <citation type="submission" date="2017-04" db="EMBL/GenBank/DDBJ databases">
        <title>The whole genome sequencing and assembly of Halobacillus mangrovi strain.</title>
        <authorList>
            <person name="Lee S.-J."/>
            <person name="Park M.-K."/>
            <person name="Kim J.-Y."/>
            <person name="Lee Y.-J."/>
            <person name="Yi H."/>
            <person name="Bahn Y.-S."/>
            <person name="Kim J.F."/>
            <person name="Lee D.-W."/>
        </authorList>
    </citation>
    <scope>NUCLEOTIDE SEQUENCE [LARGE SCALE GENOMIC DNA]</scope>
    <source>
        <strain evidence="2 3">KTB 131</strain>
    </source>
</reference>
<gene>
    <name evidence="2" type="ORF">HM131_16320</name>
</gene>
<accession>A0A1W5ZY84</accession>
<dbReference type="KEGG" id="hmn:HM131_16320"/>
<dbReference type="EMBL" id="CP020772">
    <property type="protein sequence ID" value="ARI78305.1"/>
    <property type="molecule type" value="Genomic_DNA"/>
</dbReference>
<evidence type="ECO:0000313" key="3">
    <source>
        <dbReference type="Proteomes" id="UP000192527"/>
    </source>
</evidence>
<dbReference type="PANTHER" id="PTHR43798:SF33">
    <property type="entry name" value="HYDROLASE, PUTATIVE (AFU_ORTHOLOGUE AFUA_2G14860)-RELATED"/>
    <property type="match status" value="1"/>
</dbReference>
<dbReference type="GO" id="GO:0016020">
    <property type="term" value="C:membrane"/>
    <property type="evidence" value="ECO:0007669"/>
    <property type="project" value="TreeGrafter"/>
</dbReference>
<evidence type="ECO:0000313" key="2">
    <source>
        <dbReference type="EMBL" id="ARI78305.1"/>
    </source>
</evidence>
<dbReference type="Gene3D" id="3.40.50.1820">
    <property type="entry name" value="alpha/beta hydrolase"/>
    <property type="match status" value="1"/>
</dbReference>
<keyword evidence="3" id="KW-1185">Reference proteome</keyword>
<dbReference type="SUPFAM" id="SSF53474">
    <property type="entry name" value="alpha/beta-Hydrolases"/>
    <property type="match status" value="1"/>
</dbReference>
<dbReference type="Pfam" id="PF00561">
    <property type="entry name" value="Abhydrolase_1"/>
    <property type="match status" value="1"/>
</dbReference>
<organism evidence="2 3">
    <name type="scientific">Halobacillus mangrovi</name>
    <dbReference type="NCBI Taxonomy" id="402384"/>
    <lineage>
        <taxon>Bacteria</taxon>
        <taxon>Bacillati</taxon>
        <taxon>Bacillota</taxon>
        <taxon>Bacilli</taxon>
        <taxon>Bacillales</taxon>
        <taxon>Bacillaceae</taxon>
        <taxon>Halobacillus</taxon>
    </lineage>
</organism>
<dbReference type="InterPro" id="IPR050266">
    <property type="entry name" value="AB_hydrolase_sf"/>
</dbReference>
<dbReference type="OrthoDB" id="9776853at2"/>
<proteinExistence type="predicted"/>
<evidence type="ECO:0000259" key="1">
    <source>
        <dbReference type="Pfam" id="PF00561"/>
    </source>
</evidence>
<dbReference type="Proteomes" id="UP000192527">
    <property type="component" value="Chromosome"/>
</dbReference>
<dbReference type="InterPro" id="IPR029058">
    <property type="entry name" value="AB_hydrolase_fold"/>
</dbReference>
<dbReference type="AlphaFoldDB" id="A0A1W5ZY84"/>
<dbReference type="PANTHER" id="PTHR43798">
    <property type="entry name" value="MONOACYLGLYCEROL LIPASE"/>
    <property type="match status" value="1"/>
</dbReference>
<dbReference type="STRING" id="402384.HM131_16320"/>
<protein>
    <recommendedName>
        <fullName evidence="1">AB hydrolase-1 domain-containing protein</fullName>
    </recommendedName>
</protein>
<name>A0A1W5ZY84_9BACI</name>